<name>D2VXQ3_NAEGR</name>
<protein>
    <recommendedName>
        <fullName evidence="1">Poly [ADP-ribose] polymerase</fullName>
        <shortName evidence="1">PARP</shortName>
        <ecNumber evidence="1">2.4.2.-</ecNumber>
    </recommendedName>
</protein>
<dbReference type="KEGG" id="ngr:NAEGRDRAFT_73830"/>
<dbReference type="GO" id="GO:1990404">
    <property type="term" value="F:NAD+-protein mono-ADP-ribosyltransferase activity"/>
    <property type="evidence" value="ECO:0007669"/>
    <property type="project" value="TreeGrafter"/>
</dbReference>
<dbReference type="Gene3D" id="2.80.10.50">
    <property type="match status" value="1"/>
</dbReference>
<dbReference type="Pfam" id="PF00644">
    <property type="entry name" value="PARP"/>
    <property type="match status" value="1"/>
</dbReference>
<dbReference type="GO" id="GO:0003950">
    <property type="term" value="F:NAD+ poly-ADP-ribosyltransferase activity"/>
    <property type="evidence" value="ECO:0007669"/>
    <property type="project" value="UniProtKB-UniRule"/>
</dbReference>
<dbReference type="Gene3D" id="3.90.228.10">
    <property type="match status" value="1"/>
</dbReference>
<keyword evidence="4" id="KW-1185">Reference proteome</keyword>
<dbReference type="InterPro" id="IPR051712">
    <property type="entry name" value="ARTD-AVP"/>
</dbReference>
<evidence type="ECO:0000259" key="2">
    <source>
        <dbReference type="PROSITE" id="PS51059"/>
    </source>
</evidence>
<evidence type="ECO:0000313" key="4">
    <source>
        <dbReference type="Proteomes" id="UP000006671"/>
    </source>
</evidence>
<reference evidence="3 4" key="1">
    <citation type="journal article" date="2010" name="Cell">
        <title>The genome of Naegleria gruberi illuminates early eukaryotic versatility.</title>
        <authorList>
            <person name="Fritz-Laylin L.K."/>
            <person name="Prochnik S.E."/>
            <person name="Ginger M.L."/>
            <person name="Dacks J.B."/>
            <person name="Carpenter M.L."/>
            <person name="Field M.C."/>
            <person name="Kuo A."/>
            <person name="Paredez A."/>
            <person name="Chapman J."/>
            <person name="Pham J."/>
            <person name="Shu S."/>
            <person name="Neupane R."/>
            <person name="Cipriano M."/>
            <person name="Mancuso J."/>
            <person name="Tu H."/>
            <person name="Salamov A."/>
            <person name="Lindquist E."/>
            <person name="Shapiro H."/>
            <person name="Lucas S."/>
            <person name="Grigoriev I.V."/>
            <person name="Cande W.Z."/>
            <person name="Fulton C."/>
            <person name="Rokhsar D.S."/>
            <person name="Dawson S.C."/>
        </authorList>
    </citation>
    <scope>NUCLEOTIDE SEQUENCE [LARGE SCALE GENOMIC DNA]</scope>
    <source>
        <strain evidence="3 4">NEG-M</strain>
    </source>
</reference>
<dbReference type="InParanoid" id="D2VXQ3"/>
<dbReference type="CDD" id="cd00161">
    <property type="entry name" value="beta-trefoil_Ricin-like"/>
    <property type="match status" value="1"/>
</dbReference>
<dbReference type="OrthoDB" id="411019at2759"/>
<accession>D2VXQ3</accession>
<dbReference type="AlphaFoldDB" id="D2VXQ3"/>
<keyword evidence="1" id="KW-0520">NAD</keyword>
<dbReference type="Pfam" id="PF14200">
    <property type="entry name" value="RicinB_lectin_2"/>
    <property type="match status" value="1"/>
</dbReference>
<dbReference type="EMBL" id="GG738908">
    <property type="protein sequence ID" value="EFC38379.1"/>
    <property type="molecule type" value="Genomic_DNA"/>
</dbReference>
<dbReference type="InterPro" id="IPR000772">
    <property type="entry name" value="Ricin_B_lectin"/>
</dbReference>
<feature type="domain" description="PARP catalytic" evidence="2">
    <location>
        <begin position="189"/>
        <end position="370"/>
    </location>
</feature>
<dbReference type="GO" id="GO:0005634">
    <property type="term" value="C:nucleus"/>
    <property type="evidence" value="ECO:0007669"/>
    <property type="project" value="TreeGrafter"/>
</dbReference>
<organism evidence="4">
    <name type="scientific">Naegleria gruberi</name>
    <name type="common">Amoeba</name>
    <dbReference type="NCBI Taxonomy" id="5762"/>
    <lineage>
        <taxon>Eukaryota</taxon>
        <taxon>Discoba</taxon>
        <taxon>Heterolobosea</taxon>
        <taxon>Tetramitia</taxon>
        <taxon>Eutetramitia</taxon>
        <taxon>Vahlkampfiidae</taxon>
        <taxon>Naegleria</taxon>
    </lineage>
</organism>
<dbReference type="PROSITE" id="PS51059">
    <property type="entry name" value="PARP_CATALYTIC"/>
    <property type="match status" value="1"/>
</dbReference>
<sequence length="370" mass="42091">MHVQALLNTPVTIKNVNSGKYLNISSDFSNNGAYFQLWENPSVSRSQFVLIKSSDTGNNQNDLIVLIKCEASGKYVCADNGYMNEGVSIIQWDNPAWKNYQWIVKKCDHNSVSLINLNSQLYLGVKSDEKSNYSSIVQVNGHYSSVQWLIEKVFQPSTQSQQLIVSLPSYWKNNTFLSFTSRYYVIDVSQYLKDIVQEIMNSTCNTRTLGSGRDQIQKAFYSKLIVSSVHRVENYSLFSSFAARVNHLQSYQDPPNYIQVKTEEIPKSSTAFEWMKNSGLNSDMNEKYLWHGTKPEYVQAITEHGSDERVASLSGLFGAGIYFAEYCSKSDQYCTPDSNNEFTILLCRVVLGKQTYFTPNGMTNKKTPRN</sequence>
<keyword evidence="1" id="KW-0808">Transferase</keyword>
<proteinExistence type="predicted"/>
<dbReference type="InterPro" id="IPR012317">
    <property type="entry name" value="Poly(ADP-ribose)pol_cat_dom"/>
</dbReference>
<dbReference type="PANTHER" id="PTHR45740">
    <property type="entry name" value="POLY [ADP-RIBOSE] POLYMERASE"/>
    <property type="match status" value="1"/>
</dbReference>
<dbReference type="EC" id="2.4.2.-" evidence="1"/>
<gene>
    <name evidence="3" type="ORF">NAEGRDRAFT_73830</name>
</gene>
<dbReference type="GeneID" id="8863534"/>
<dbReference type="VEuPathDB" id="AmoebaDB:NAEGRDRAFT_73830"/>
<keyword evidence="1" id="KW-0328">Glycosyltransferase</keyword>
<dbReference type="SUPFAM" id="SSF50370">
    <property type="entry name" value="Ricin B-like lectins"/>
    <property type="match status" value="1"/>
</dbReference>
<dbReference type="RefSeq" id="XP_002671123.1">
    <property type="nucleotide sequence ID" value="XM_002671077.1"/>
</dbReference>
<dbReference type="InterPro" id="IPR035992">
    <property type="entry name" value="Ricin_B-like_lectins"/>
</dbReference>
<dbReference type="SUPFAM" id="SSF56399">
    <property type="entry name" value="ADP-ribosylation"/>
    <property type="match status" value="1"/>
</dbReference>
<evidence type="ECO:0000256" key="1">
    <source>
        <dbReference type="RuleBase" id="RU362114"/>
    </source>
</evidence>
<dbReference type="eggNOG" id="KOG4177">
    <property type="taxonomic scope" value="Eukaryota"/>
</dbReference>
<dbReference type="PANTHER" id="PTHR45740:SF2">
    <property type="entry name" value="POLY [ADP-RIBOSE] POLYMERASE"/>
    <property type="match status" value="1"/>
</dbReference>
<evidence type="ECO:0000313" key="3">
    <source>
        <dbReference type="EMBL" id="EFC38379.1"/>
    </source>
</evidence>
<dbReference type="STRING" id="5762.D2VXQ3"/>
<dbReference type="Proteomes" id="UP000006671">
    <property type="component" value="Unassembled WGS sequence"/>
</dbReference>